<dbReference type="PIRSF" id="PIRSF000709">
    <property type="entry name" value="6PFK_2-Ptase"/>
    <property type="match status" value="1"/>
</dbReference>
<feature type="compositionally biased region" description="Polar residues" evidence="3">
    <location>
        <begin position="49"/>
        <end position="67"/>
    </location>
</feature>
<organism evidence="5 6">
    <name type="scientific">Umbelopsis vinacea</name>
    <dbReference type="NCBI Taxonomy" id="44442"/>
    <lineage>
        <taxon>Eukaryota</taxon>
        <taxon>Fungi</taxon>
        <taxon>Fungi incertae sedis</taxon>
        <taxon>Mucoromycota</taxon>
        <taxon>Mucoromycotina</taxon>
        <taxon>Umbelopsidomycetes</taxon>
        <taxon>Umbelopsidales</taxon>
        <taxon>Umbelopsidaceae</taxon>
        <taxon>Umbelopsis</taxon>
    </lineage>
</organism>
<dbReference type="GO" id="GO:0005524">
    <property type="term" value="F:ATP binding"/>
    <property type="evidence" value="ECO:0007669"/>
    <property type="project" value="UniProtKB-KW"/>
</dbReference>
<evidence type="ECO:0000256" key="3">
    <source>
        <dbReference type="SAM" id="MobiDB-lite"/>
    </source>
</evidence>
<evidence type="ECO:0000313" key="5">
    <source>
        <dbReference type="EMBL" id="KAG2179629.1"/>
    </source>
</evidence>
<reference evidence="5" key="1">
    <citation type="submission" date="2020-12" db="EMBL/GenBank/DDBJ databases">
        <title>Metabolic potential, ecology and presence of endohyphal bacteria is reflected in genomic diversity of Mucoromycotina.</title>
        <authorList>
            <person name="Muszewska A."/>
            <person name="Okrasinska A."/>
            <person name="Steczkiewicz K."/>
            <person name="Drgas O."/>
            <person name="Orlowska M."/>
            <person name="Perlinska-Lenart U."/>
            <person name="Aleksandrzak-Piekarczyk T."/>
            <person name="Szatraj K."/>
            <person name="Zielenkiewicz U."/>
            <person name="Pilsyk S."/>
            <person name="Malc E."/>
            <person name="Mieczkowski P."/>
            <person name="Kruszewska J.S."/>
            <person name="Biernat P."/>
            <person name="Pawlowska J."/>
        </authorList>
    </citation>
    <scope>NUCLEOTIDE SEQUENCE</scope>
    <source>
        <strain evidence="5">WA0000051536</strain>
    </source>
</reference>
<dbReference type="SUPFAM" id="SSF53254">
    <property type="entry name" value="Phosphoglycerate mutase-like"/>
    <property type="match status" value="1"/>
</dbReference>
<feature type="domain" description="6-phosphofructo-2-kinase" evidence="4">
    <location>
        <begin position="92"/>
        <end position="233"/>
    </location>
</feature>
<dbReference type="Proteomes" id="UP000612746">
    <property type="component" value="Unassembled WGS sequence"/>
</dbReference>
<dbReference type="InterPro" id="IPR027417">
    <property type="entry name" value="P-loop_NTPase"/>
</dbReference>
<dbReference type="InterPro" id="IPR029033">
    <property type="entry name" value="His_PPase_superfam"/>
</dbReference>
<dbReference type="PANTHER" id="PTHR10606:SF32">
    <property type="entry name" value="6-PHOSPHOFRUCTO-2-KINASE 1"/>
    <property type="match status" value="1"/>
</dbReference>
<keyword evidence="6" id="KW-1185">Reference proteome</keyword>
<gene>
    <name evidence="5" type="ORF">INT44_006477</name>
</gene>
<dbReference type="Pfam" id="PF01591">
    <property type="entry name" value="6PF2K"/>
    <property type="match status" value="2"/>
</dbReference>
<dbReference type="PANTHER" id="PTHR10606">
    <property type="entry name" value="6-PHOSPHOFRUCTO-2-KINASE/FRUCTOSE-2,6-BISPHOSPHATASE"/>
    <property type="match status" value="1"/>
</dbReference>
<feature type="region of interest" description="Disordered" evidence="3">
    <location>
        <begin position="132"/>
        <end position="166"/>
    </location>
</feature>
<feature type="domain" description="6-phosphofructo-2-kinase" evidence="4">
    <location>
        <begin position="253"/>
        <end position="348"/>
    </location>
</feature>
<evidence type="ECO:0000259" key="4">
    <source>
        <dbReference type="Pfam" id="PF01591"/>
    </source>
</evidence>
<feature type="region of interest" description="Disordered" evidence="3">
    <location>
        <begin position="1"/>
        <end position="91"/>
    </location>
</feature>
<dbReference type="Gene3D" id="3.40.50.1240">
    <property type="entry name" value="Phosphoglycerate mutase-like"/>
    <property type="match status" value="1"/>
</dbReference>
<feature type="compositionally biased region" description="Pro residues" evidence="3">
    <location>
        <begin position="1"/>
        <end position="10"/>
    </location>
</feature>
<dbReference type="Pfam" id="PF00300">
    <property type="entry name" value="His_Phos_1"/>
    <property type="match status" value="1"/>
</dbReference>
<evidence type="ECO:0000256" key="2">
    <source>
        <dbReference type="ARBA" id="ARBA00022840"/>
    </source>
</evidence>
<dbReference type="EMBL" id="JAEPRA010000010">
    <property type="protein sequence ID" value="KAG2179629.1"/>
    <property type="molecule type" value="Genomic_DNA"/>
</dbReference>
<feature type="compositionally biased region" description="Polar residues" evidence="3">
    <location>
        <begin position="151"/>
        <end position="166"/>
    </location>
</feature>
<comment type="caution">
    <text evidence="5">The sequence shown here is derived from an EMBL/GenBank/DDBJ whole genome shotgun (WGS) entry which is preliminary data.</text>
</comment>
<dbReference type="CDD" id="cd07067">
    <property type="entry name" value="HP_PGM_like"/>
    <property type="match status" value="1"/>
</dbReference>
<dbReference type="AlphaFoldDB" id="A0A8H7PUB8"/>
<dbReference type="InterPro" id="IPR013078">
    <property type="entry name" value="His_Pase_superF_clade-1"/>
</dbReference>
<dbReference type="PRINTS" id="PR00991">
    <property type="entry name" value="6PFRUCTKNASE"/>
</dbReference>
<dbReference type="GO" id="GO:0006003">
    <property type="term" value="P:fructose 2,6-bisphosphate metabolic process"/>
    <property type="evidence" value="ECO:0007669"/>
    <property type="project" value="InterPro"/>
</dbReference>
<dbReference type="GO" id="GO:0006000">
    <property type="term" value="P:fructose metabolic process"/>
    <property type="evidence" value="ECO:0007669"/>
    <property type="project" value="InterPro"/>
</dbReference>
<keyword evidence="1" id="KW-0547">Nucleotide-binding</keyword>
<dbReference type="InterPro" id="IPR001345">
    <property type="entry name" value="PG/BPGM_mutase_AS"/>
</dbReference>
<dbReference type="GO" id="GO:0005829">
    <property type="term" value="C:cytosol"/>
    <property type="evidence" value="ECO:0007669"/>
    <property type="project" value="TreeGrafter"/>
</dbReference>
<dbReference type="GO" id="GO:0003873">
    <property type="term" value="F:6-phosphofructo-2-kinase activity"/>
    <property type="evidence" value="ECO:0007669"/>
    <property type="project" value="InterPro"/>
</dbReference>
<dbReference type="SMART" id="SM00855">
    <property type="entry name" value="PGAM"/>
    <property type="match status" value="1"/>
</dbReference>
<proteinExistence type="predicted"/>
<evidence type="ECO:0000256" key="1">
    <source>
        <dbReference type="ARBA" id="ARBA00022741"/>
    </source>
</evidence>
<dbReference type="InterPro" id="IPR013079">
    <property type="entry name" value="6Phosfructo_kin"/>
</dbReference>
<dbReference type="OrthoDB" id="267323at2759"/>
<dbReference type="SUPFAM" id="SSF52540">
    <property type="entry name" value="P-loop containing nucleoside triphosphate hydrolases"/>
    <property type="match status" value="1"/>
</dbReference>
<keyword evidence="2" id="KW-0067">ATP-binding</keyword>
<accession>A0A8H7PUB8</accession>
<feature type="non-terminal residue" evidence="5">
    <location>
        <position position="1"/>
    </location>
</feature>
<protein>
    <recommendedName>
        <fullName evidence="4">6-phosphofructo-2-kinase domain-containing protein</fullName>
    </recommendedName>
</protein>
<evidence type="ECO:0000313" key="6">
    <source>
        <dbReference type="Proteomes" id="UP000612746"/>
    </source>
</evidence>
<dbReference type="PROSITE" id="PS00175">
    <property type="entry name" value="PG_MUTASE"/>
    <property type="match status" value="1"/>
</dbReference>
<feature type="compositionally biased region" description="Basic and acidic residues" evidence="3">
    <location>
        <begin position="28"/>
        <end position="42"/>
    </location>
</feature>
<dbReference type="Gene3D" id="3.40.50.300">
    <property type="entry name" value="P-loop containing nucleotide triphosphate hydrolases"/>
    <property type="match status" value="2"/>
</dbReference>
<name>A0A8H7PUB8_9FUNG</name>
<sequence>FPINMDPPPQSYLNQRRKTLPIVMPDDSDPRQSDHQPEDQIRPDIQAAYPSSSPPNAETHHTSTYSARPSVGLDVPGAVQTREPPDPSERQLDSKLVVVMVGLPARGKSYIVKKLRRYLNWLQYETRVREGSETNEKVRRISAERSEKSSGKAQDQSATFFDPNNTNGKNLRDELALETLEELIEWLKNGGRVAIHDATNSTRDRRAKLIDRLQREPEIKVLFLESVCTDKLVSAASGACSPNATYDVRFAVFVFVADFCNCYQVLERNMRLKLSGPDYKDKDPVMALKDFKNRVENYETAYEPIGDWEEERDVQYCKLINVGKKVIANNISGYLSGQAVFYLMNFNLAERQIFLTRHGESMDNIVERIGGDAELSERGHKFGAALSRFIKRQREVFAESQQVRHEEELRQLQQFDTLDPGGGGVPLAKSLSSCSEKTDPSQGKFVIWTSMLQRAVQTVETFNPAEYDIKHIRFLNEIYSGLREGMSYGEIQRLYPEEFAARQANKLYYRYPGMGGESYTDVIHRLQSMIIELERMTQSCLIVTHRVVMRILLGYLLDWTHDEMPHMDVPIHSVYELRPKPYGTELRKWQYDEATDEFYEF</sequence>
<dbReference type="InterPro" id="IPR003094">
    <property type="entry name" value="6Pfruct_kin"/>
</dbReference>
<feature type="compositionally biased region" description="Basic and acidic residues" evidence="3">
    <location>
        <begin position="132"/>
        <end position="150"/>
    </location>
</feature>